<dbReference type="InterPro" id="IPR024185">
    <property type="entry name" value="FTHF_cligase-like_sf"/>
</dbReference>
<dbReference type="Proteomes" id="UP000199441">
    <property type="component" value="Unassembled WGS sequence"/>
</dbReference>
<keyword evidence="2 4" id="KW-0547">Nucleotide-binding</keyword>
<dbReference type="InterPro" id="IPR037171">
    <property type="entry name" value="NagB/RpiA_transferase-like"/>
</dbReference>
<feature type="binding site" evidence="4">
    <location>
        <position position="51"/>
    </location>
    <ligand>
        <name>substrate</name>
    </ligand>
</feature>
<keyword evidence="3 4" id="KW-0067">ATP-binding</keyword>
<dbReference type="GO" id="GO:0005524">
    <property type="term" value="F:ATP binding"/>
    <property type="evidence" value="ECO:0007669"/>
    <property type="project" value="UniProtKB-KW"/>
</dbReference>
<comment type="cofactor">
    <cofactor evidence="5">
        <name>Mg(2+)</name>
        <dbReference type="ChEBI" id="CHEBI:18420"/>
    </cofactor>
</comment>
<comment type="catalytic activity">
    <reaction evidence="5">
        <text>(6S)-5-formyl-5,6,7,8-tetrahydrofolate + ATP = (6R)-5,10-methenyltetrahydrofolate + ADP + phosphate</text>
        <dbReference type="Rhea" id="RHEA:10488"/>
        <dbReference type="ChEBI" id="CHEBI:30616"/>
        <dbReference type="ChEBI" id="CHEBI:43474"/>
        <dbReference type="ChEBI" id="CHEBI:57455"/>
        <dbReference type="ChEBI" id="CHEBI:57457"/>
        <dbReference type="ChEBI" id="CHEBI:456216"/>
        <dbReference type="EC" id="6.3.3.2"/>
    </reaction>
</comment>
<keyword evidence="6" id="KW-0436">Ligase</keyword>
<dbReference type="PANTHER" id="PTHR23407:SF1">
    <property type="entry name" value="5-FORMYLTETRAHYDROFOLATE CYCLO-LIGASE"/>
    <property type="match status" value="1"/>
</dbReference>
<dbReference type="SUPFAM" id="SSF100950">
    <property type="entry name" value="NagB/RpiA/CoA transferase-like"/>
    <property type="match status" value="1"/>
</dbReference>
<evidence type="ECO:0000256" key="4">
    <source>
        <dbReference type="PIRSR" id="PIRSR006806-1"/>
    </source>
</evidence>
<dbReference type="Gene3D" id="3.40.50.10420">
    <property type="entry name" value="NagB/RpiA/CoA transferase-like"/>
    <property type="match status" value="1"/>
</dbReference>
<keyword evidence="5" id="KW-0479">Metal-binding</keyword>
<reference evidence="7" key="1">
    <citation type="submission" date="2016-10" db="EMBL/GenBank/DDBJ databases">
        <authorList>
            <person name="Varghese N."/>
            <person name="Submissions S."/>
        </authorList>
    </citation>
    <scope>NUCLEOTIDE SEQUENCE [LARGE SCALE GENOMIC DNA]</scope>
    <source>
        <strain evidence="7">DSM 26922</strain>
    </source>
</reference>
<name>A0A1H3B5K3_9RHOB</name>
<dbReference type="RefSeq" id="WP_089947846.1">
    <property type="nucleotide sequence ID" value="NZ_FNOI01000006.1"/>
</dbReference>
<feature type="binding site" evidence="4">
    <location>
        <begin position="129"/>
        <end position="137"/>
    </location>
    <ligand>
        <name>ATP</name>
        <dbReference type="ChEBI" id="CHEBI:30616"/>
    </ligand>
</feature>
<protein>
    <recommendedName>
        <fullName evidence="5">5-formyltetrahydrofolate cyclo-ligase</fullName>
        <ecNumber evidence="5">6.3.3.2</ecNumber>
    </recommendedName>
</protein>
<feature type="binding site" evidence="4">
    <location>
        <position position="56"/>
    </location>
    <ligand>
        <name>substrate</name>
    </ligand>
</feature>
<dbReference type="STRING" id="670155.SAMN04488001_3034"/>
<dbReference type="Pfam" id="PF01812">
    <property type="entry name" value="5-FTHF_cyc-lig"/>
    <property type="match status" value="1"/>
</dbReference>
<dbReference type="GO" id="GO:0046872">
    <property type="term" value="F:metal ion binding"/>
    <property type="evidence" value="ECO:0007669"/>
    <property type="project" value="UniProtKB-KW"/>
</dbReference>
<evidence type="ECO:0000256" key="1">
    <source>
        <dbReference type="ARBA" id="ARBA00010638"/>
    </source>
</evidence>
<dbReference type="InterPro" id="IPR002698">
    <property type="entry name" value="FTHF_cligase"/>
</dbReference>
<evidence type="ECO:0000313" key="7">
    <source>
        <dbReference type="Proteomes" id="UP000199441"/>
    </source>
</evidence>
<dbReference type="PIRSF" id="PIRSF006806">
    <property type="entry name" value="FTHF_cligase"/>
    <property type="match status" value="1"/>
</dbReference>
<dbReference type="GO" id="GO:0035999">
    <property type="term" value="P:tetrahydrofolate interconversion"/>
    <property type="evidence" value="ECO:0007669"/>
    <property type="project" value="TreeGrafter"/>
</dbReference>
<keyword evidence="7" id="KW-1185">Reference proteome</keyword>
<comment type="similarity">
    <text evidence="1 5">Belongs to the 5-formyltetrahydrofolate cyclo-ligase family.</text>
</comment>
<dbReference type="EMBL" id="FNOI01000006">
    <property type="protein sequence ID" value="SDX36339.1"/>
    <property type="molecule type" value="Genomic_DNA"/>
</dbReference>
<organism evidence="6 7">
    <name type="scientific">Litoreibacter albidus</name>
    <dbReference type="NCBI Taxonomy" id="670155"/>
    <lineage>
        <taxon>Bacteria</taxon>
        <taxon>Pseudomonadati</taxon>
        <taxon>Pseudomonadota</taxon>
        <taxon>Alphaproteobacteria</taxon>
        <taxon>Rhodobacterales</taxon>
        <taxon>Roseobacteraceae</taxon>
        <taxon>Litoreibacter</taxon>
    </lineage>
</organism>
<gene>
    <name evidence="6" type="ORF">SAMN04488001_3034</name>
</gene>
<dbReference type="GO" id="GO:0009396">
    <property type="term" value="P:folic acid-containing compound biosynthetic process"/>
    <property type="evidence" value="ECO:0007669"/>
    <property type="project" value="TreeGrafter"/>
</dbReference>
<evidence type="ECO:0000256" key="2">
    <source>
        <dbReference type="ARBA" id="ARBA00022741"/>
    </source>
</evidence>
<dbReference type="OrthoDB" id="9801938at2"/>
<dbReference type="AlphaFoldDB" id="A0A1H3B5K3"/>
<evidence type="ECO:0000313" key="6">
    <source>
        <dbReference type="EMBL" id="SDX36339.1"/>
    </source>
</evidence>
<dbReference type="PANTHER" id="PTHR23407">
    <property type="entry name" value="ATPASE INHIBITOR/5-FORMYLTETRAHYDROFOLATE CYCLO-LIGASE"/>
    <property type="match status" value="1"/>
</dbReference>
<keyword evidence="5" id="KW-0460">Magnesium</keyword>
<evidence type="ECO:0000256" key="5">
    <source>
        <dbReference type="RuleBase" id="RU361279"/>
    </source>
</evidence>
<dbReference type="GO" id="GO:0030272">
    <property type="term" value="F:5-formyltetrahydrofolate cyclo-ligase activity"/>
    <property type="evidence" value="ECO:0007669"/>
    <property type="project" value="UniProtKB-EC"/>
</dbReference>
<dbReference type="NCBIfam" id="TIGR02727">
    <property type="entry name" value="MTHFS_bact"/>
    <property type="match status" value="1"/>
</dbReference>
<proteinExistence type="inferred from homology"/>
<dbReference type="EC" id="6.3.3.2" evidence="5"/>
<sequence>MDELTKAKAAARAAAFTRRNVVKSPERDADAVAHLLELVLPFQGQALAGYMPMRSEVDPVPVMAAMAAFGPVCVPVIKEKGQPLEFHRWEPGCDMVEGPFGAHVPVKAEVIVPTVLIVPLVAFDRSGGRLGYGGGFYDRTLEGLRAGGKVMAIGYAFAAQETDNVPLEATDQPLDAIVTDAGVLRLNGNRPRSRA</sequence>
<accession>A0A1H3B5K3</accession>
<feature type="binding site" evidence="4">
    <location>
        <begin position="8"/>
        <end position="12"/>
    </location>
    <ligand>
        <name>ATP</name>
        <dbReference type="ChEBI" id="CHEBI:30616"/>
    </ligand>
</feature>
<evidence type="ECO:0000256" key="3">
    <source>
        <dbReference type="ARBA" id="ARBA00022840"/>
    </source>
</evidence>